<proteinExistence type="predicted"/>
<accession>A0A0D9WFT8</accession>
<reference evidence="1 2" key="1">
    <citation type="submission" date="2012-08" db="EMBL/GenBank/DDBJ databases">
        <title>Oryza genome evolution.</title>
        <authorList>
            <person name="Wing R.A."/>
        </authorList>
    </citation>
    <scope>NUCLEOTIDE SEQUENCE</scope>
</reference>
<reference evidence="2" key="2">
    <citation type="submission" date="2013-12" db="EMBL/GenBank/DDBJ databases">
        <authorList>
            <person name="Yu Y."/>
            <person name="Lee S."/>
            <person name="de Baynast K."/>
            <person name="Wissotski M."/>
            <person name="Liu L."/>
            <person name="Talag J."/>
            <person name="Goicoechea J."/>
            <person name="Angelova A."/>
            <person name="Jetty R."/>
            <person name="Kudrna D."/>
            <person name="Golser W."/>
            <person name="Rivera L."/>
            <person name="Zhang J."/>
            <person name="Wing R."/>
        </authorList>
    </citation>
    <scope>NUCLEOTIDE SEQUENCE</scope>
</reference>
<organism evidence="1 2">
    <name type="scientific">Leersia perrieri</name>
    <dbReference type="NCBI Taxonomy" id="77586"/>
    <lineage>
        <taxon>Eukaryota</taxon>
        <taxon>Viridiplantae</taxon>
        <taxon>Streptophyta</taxon>
        <taxon>Embryophyta</taxon>
        <taxon>Tracheophyta</taxon>
        <taxon>Spermatophyta</taxon>
        <taxon>Magnoliopsida</taxon>
        <taxon>Liliopsida</taxon>
        <taxon>Poales</taxon>
        <taxon>Poaceae</taxon>
        <taxon>BOP clade</taxon>
        <taxon>Oryzoideae</taxon>
        <taxon>Oryzeae</taxon>
        <taxon>Oryzinae</taxon>
        <taxon>Leersia</taxon>
    </lineage>
</organism>
<dbReference type="EnsemblPlants" id="LPERR05G11160.4">
    <property type="protein sequence ID" value="LPERR05G11160.4"/>
    <property type="gene ID" value="LPERR05G11160"/>
</dbReference>
<dbReference type="Gramene" id="LPERR05G11160.4">
    <property type="protein sequence ID" value="LPERR05G11160.4"/>
    <property type="gene ID" value="LPERR05G11160"/>
</dbReference>
<dbReference type="Proteomes" id="UP000032180">
    <property type="component" value="Chromosome 5"/>
</dbReference>
<dbReference type="AlphaFoldDB" id="A0A0D9WFT8"/>
<reference evidence="1" key="3">
    <citation type="submission" date="2015-04" db="UniProtKB">
        <authorList>
            <consortium name="EnsemblPlants"/>
        </authorList>
    </citation>
    <scope>IDENTIFICATION</scope>
</reference>
<name>A0A0D9WFT8_9ORYZ</name>
<protein>
    <submittedName>
        <fullName evidence="1">Uncharacterized protein</fullName>
    </submittedName>
</protein>
<sequence>MVAMTLKVVDASSVTVGTCPASAGNAR</sequence>
<dbReference type="HOGENOM" id="CLU_3416488_0_0_1"/>
<keyword evidence="2" id="KW-1185">Reference proteome</keyword>
<evidence type="ECO:0000313" key="2">
    <source>
        <dbReference type="Proteomes" id="UP000032180"/>
    </source>
</evidence>
<evidence type="ECO:0000313" key="1">
    <source>
        <dbReference type="EnsemblPlants" id="LPERR05G11160.4"/>
    </source>
</evidence>